<dbReference type="GO" id="GO:0008477">
    <property type="term" value="F:purine nucleosidase activity"/>
    <property type="evidence" value="ECO:0007669"/>
    <property type="project" value="TreeGrafter"/>
</dbReference>
<dbReference type="Proteomes" id="UP000184245">
    <property type="component" value="Unassembled WGS sequence"/>
</dbReference>
<name>A0A1M4V2U9_9CLOT</name>
<keyword evidence="2" id="KW-0326">Glycosidase</keyword>
<evidence type="ECO:0000256" key="2">
    <source>
        <dbReference type="ARBA" id="ARBA00023295"/>
    </source>
</evidence>
<keyword evidence="5" id="KW-1185">Reference proteome</keyword>
<feature type="domain" description="Inosine/uridine-preferring nucleoside hydrolase" evidence="3">
    <location>
        <begin position="19"/>
        <end position="258"/>
    </location>
</feature>
<gene>
    <name evidence="4" type="ORF">SAMN02745158_01095</name>
</gene>
<proteinExistence type="predicted"/>
<dbReference type="InterPro" id="IPR023186">
    <property type="entry name" value="IUNH"/>
</dbReference>
<dbReference type="Pfam" id="PF01156">
    <property type="entry name" value="IU_nuc_hydro"/>
    <property type="match status" value="1"/>
</dbReference>
<dbReference type="PANTHER" id="PTHR12304:SF4">
    <property type="entry name" value="URIDINE NUCLEOSIDASE"/>
    <property type="match status" value="1"/>
</dbReference>
<sequence length="305" mass="34603">MDESQYRKNLKVPLHRVDVVLDTDAFNEIDDQFAIAYLMNSGEKLNPAAIYAAPFHNHKSASPLDGMNKSYEEIKKVLELGGHGGKKEQVFYGADRFLKNETEPVDSPAVRDLVQRAMAYSPENPLYVVGIAALTNIASALLTEPALKERIAVVWLGGNAQHSAHNREFNMMQDLAAARVVFNSKVPLIQVPCMDVAEHFTVTRPELEYWLQGKNPLCDYLTGITIGEMEAWAEGTPWSKTIWDVTAVAWLLNDRGQFMEERLVSSPIPEYDDTYTCCRDRHLINYIYRIHRDALMKDLIEKLTK</sequence>
<dbReference type="OrthoDB" id="2530052at2"/>
<dbReference type="GO" id="GO:0006152">
    <property type="term" value="P:purine nucleoside catabolic process"/>
    <property type="evidence" value="ECO:0007669"/>
    <property type="project" value="TreeGrafter"/>
</dbReference>
<organism evidence="4 5">
    <name type="scientific">Lactonifactor longoviformis DSM 17459</name>
    <dbReference type="NCBI Taxonomy" id="1122155"/>
    <lineage>
        <taxon>Bacteria</taxon>
        <taxon>Bacillati</taxon>
        <taxon>Bacillota</taxon>
        <taxon>Clostridia</taxon>
        <taxon>Eubacteriales</taxon>
        <taxon>Clostridiaceae</taxon>
        <taxon>Lactonifactor</taxon>
    </lineage>
</organism>
<protein>
    <submittedName>
        <fullName evidence="4">Inosine-uridine preferring nucleoside hydrolase</fullName>
    </submittedName>
</protein>
<reference evidence="4 5" key="1">
    <citation type="submission" date="2016-11" db="EMBL/GenBank/DDBJ databases">
        <authorList>
            <person name="Jaros S."/>
            <person name="Januszkiewicz K."/>
            <person name="Wedrychowicz H."/>
        </authorList>
    </citation>
    <scope>NUCLEOTIDE SEQUENCE [LARGE SCALE GENOMIC DNA]</scope>
    <source>
        <strain evidence="4 5">DSM 17459</strain>
    </source>
</reference>
<dbReference type="STRING" id="1122155.SAMN02745158_01095"/>
<dbReference type="SUPFAM" id="SSF53590">
    <property type="entry name" value="Nucleoside hydrolase"/>
    <property type="match status" value="1"/>
</dbReference>
<dbReference type="GO" id="GO:0005829">
    <property type="term" value="C:cytosol"/>
    <property type="evidence" value="ECO:0007669"/>
    <property type="project" value="TreeGrafter"/>
</dbReference>
<dbReference type="PANTHER" id="PTHR12304">
    <property type="entry name" value="INOSINE-URIDINE PREFERRING NUCLEOSIDE HYDROLASE"/>
    <property type="match status" value="1"/>
</dbReference>
<keyword evidence="1 4" id="KW-0378">Hydrolase</keyword>
<accession>A0A1M4V2U9</accession>
<evidence type="ECO:0000313" key="4">
    <source>
        <dbReference type="EMBL" id="SHE63259.1"/>
    </source>
</evidence>
<evidence type="ECO:0000256" key="1">
    <source>
        <dbReference type="ARBA" id="ARBA00022801"/>
    </source>
</evidence>
<dbReference type="AlphaFoldDB" id="A0A1M4V2U9"/>
<dbReference type="Gene3D" id="3.90.245.10">
    <property type="entry name" value="Ribonucleoside hydrolase-like"/>
    <property type="match status" value="1"/>
</dbReference>
<evidence type="ECO:0000313" key="5">
    <source>
        <dbReference type="Proteomes" id="UP000184245"/>
    </source>
</evidence>
<dbReference type="EMBL" id="FQVI01000003">
    <property type="protein sequence ID" value="SHE63259.1"/>
    <property type="molecule type" value="Genomic_DNA"/>
</dbReference>
<dbReference type="InterPro" id="IPR001910">
    <property type="entry name" value="Inosine/uridine_hydrolase_dom"/>
</dbReference>
<dbReference type="InterPro" id="IPR036452">
    <property type="entry name" value="Ribo_hydro-like"/>
</dbReference>
<dbReference type="RefSeq" id="WP_072849664.1">
    <property type="nucleotide sequence ID" value="NZ_FQVI01000003.1"/>
</dbReference>
<evidence type="ECO:0000259" key="3">
    <source>
        <dbReference type="Pfam" id="PF01156"/>
    </source>
</evidence>